<protein>
    <submittedName>
        <fullName evidence="1">Uncharacterized protein</fullName>
    </submittedName>
</protein>
<dbReference type="AlphaFoldDB" id="A0A0V1JL89"/>
<reference evidence="1 2" key="1">
    <citation type="submission" date="2015-01" db="EMBL/GenBank/DDBJ databases">
        <title>Evolution of Trichinella species and genotypes.</title>
        <authorList>
            <person name="Korhonen P.K."/>
            <person name="Edoardo P."/>
            <person name="Giuseppe L.R."/>
            <person name="Gasser R.B."/>
        </authorList>
    </citation>
    <scope>NUCLEOTIDE SEQUENCE [LARGE SCALE GENOMIC DNA]</scope>
    <source>
        <strain evidence="1">ISS176</strain>
    </source>
</reference>
<sequence>MYDEVNEAKKRSVLFVFHMLRLEFAFDAGSNPEAIVTPKEKRKFNIQHTLRGVLTELIFVMAFSVR</sequence>
<comment type="caution">
    <text evidence="1">The sequence shown here is derived from an EMBL/GenBank/DDBJ whole genome shotgun (WGS) entry which is preliminary data.</text>
</comment>
<evidence type="ECO:0000313" key="1">
    <source>
        <dbReference type="EMBL" id="KRZ35756.1"/>
    </source>
</evidence>
<dbReference type="EMBL" id="JYDV01000085">
    <property type="protein sequence ID" value="KRZ35756.1"/>
    <property type="molecule type" value="Genomic_DNA"/>
</dbReference>
<dbReference type="Proteomes" id="UP000054826">
    <property type="component" value="Unassembled WGS sequence"/>
</dbReference>
<organism evidence="1 2">
    <name type="scientific">Trichinella pseudospiralis</name>
    <name type="common">Parasitic roundworm</name>
    <dbReference type="NCBI Taxonomy" id="6337"/>
    <lineage>
        <taxon>Eukaryota</taxon>
        <taxon>Metazoa</taxon>
        <taxon>Ecdysozoa</taxon>
        <taxon>Nematoda</taxon>
        <taxon>Enoplea</taxon>
        <taxon>Dorylaimia</taxon>
        <taxon>Trichinellida</taxon>
        <taxon>Trichinellidae</taxon>
        <taxon>Trichinella</taxon>
    </lineage>
</organism>
<name>A0A0V1JL89_TRIPS</name>
<accession>A0A0V1JL89</accession>
<evidence type="ECO:0000313" key="2">
    <source>
        <dbReference type="Proteomes" id="UP000054826"/>
    </source>
</evidence>
<gene>
    <name evidence="1" type="ORF">T4C_8542</name>
</gene>
<proteinExistence type="predicted"/>